<evidence type="ECO:0000256" key="1">
    <source>
        <dbReference type="SAM" id="MobiDB-lite"/>
    </source>
</evidence>
<dbReference type="AlphaFoldDB" id="A0A1Y2D799"/>
<dbReference type="GO" id="GO:0008168">
    <property type="term" value="F:methyltransferase activity"/>
    <property type="evidence" value="ECO:0007669"/>
    <property type="project" value="TreeGrafter"/>
</dbReference>
<organism evidence="3 4">
    <name type="scientific">Leucosporidium creatinivorum</name>
    <dbReference type="NCBI Taxonomy" id="106004"/>
    <lineage>
        <taxon>Eukaryota</taxon>
        <taxon>Fungi</taxon>
        <taxon>Dikarya</taxon>
        <taxon>Basidiomycota</taxon>
        <taxon>Pucciniomycotina</taxon>
        <taxon>Microbotryomycetes</taxon>
        <taxon>Leucosporidiales</taxon>
        <taxon>Leucosporidium</taxon>
    </lineage>
</organism>
<sequence length="568" mass="62753">MSVAAPRYSMSLPPKPDIPYSPHRPSTALPKLGSSLRRTASTTSEAQMPYTNPTIGRSSSLLNVAGNLSRWPARRSSLLPSLDPDLSAFNFTATEEESASEGGPSPRPSFAVDLEVEEEELIKAVESDSWYETSRPKGRMAGVRKEHRLAPAVFPAWTGYGQAAQDWDALFTADTLDGESPETSIPRRVLDLGCGVGAHWCCSMIQKPGWENTQFVGIDMAPIDVSISVLPYEQSTRLSFLQHNMLEGLPFDDDRFDHVHCSQLALSGPEHKIADLCAEVYRVLTPGGNFSITEIQFDLVLPPPPPSQPELADLFLPIKKGFDSLLEERFINPSPLSILPAGLAMHFDGMSAGRAETIELPGWELDVEEKLSKEELRSRVWLHQYAQLIEGCAPTIARSAIPPPADSSSALDDDASLPTSITPHSRQLAEFISLVSTYSSELLSLASLPHLISTSLDWAPSFDLETARQLSENIIPGYTSQLEDNEAMAKELRGAGGPNEWGEETGDEWEKEELVQIELVRQQLGFRKREAEAELREVKSRLGMGEKDRRERKPMGAIKIGRWRARKN</sequence>
<feature type="compositionally biased region" description="Polar residues" evidence="1">
    <location>
        <begin position="36"/>
        <end position="57"/>
    </location>
</feature>
<proteinExistence type="predicted"/>
<comment type="caution">
    <text evidence="3">The sequence shown here is derived from an EMBL/GenBank/DDBJ whole genome shotgun (WGS) entry which is preliminary data.</text>
</comment>
<dbReference type="PANTHER" id="PTHR43591:SF24">
    <property type="entry name" value="2-METHOXY-6-POLYPRENYL-1,4-BENZOQUINOL METHYLASE, MITOCHONDRIAL"/>
    <property type="match status" value="1"/>
</dbReference>
<dbReference type="PANTHER" id="PTHR43591">
    <property type="entry name" value="METHYLTRANSFERASE"/>
    <property type="match status" value="1"/>
</dbReference>
<accession>A0A1Y2D799</accession>
<dbReference type="OrthoDB" id="2013972at2759"/>
<evidence type="ECO:0000259" key="2">
    <source>
        <dbReference type="Pfam" id="PF13649"/>
    </source>
</evidence>
<dbReference type="InterPro" id="IPR029063">
    <property type="entry name" value="SAM-dependent_MTases_sf"/>
</dbReference>
<gene>
    <name evidence="3" type="ORF">BCR35DRAFT_335655</name>
</gene>
<feature type="domain" description="Methyltransferase" evidence="2">
    <location>
        <begin position="189"/>
        <end position="288"/>
    </location>
</feature>
<evidence type="ECO:0000313" key="3">
    <source>
        <dbReference type="EMBL" id="ORY55159.1"/>
    </source>
</evidence>
<dbReference type="CDD" id="cd02440">
    <property type="entry name" value="AdoMet_MTases"/>
    <property type="match status" value="1"/>
</dbReference>
<dbReference type="EMBL" id="MCGR01000092">
    <property type="protein sequence ID" value="ORY55159.1"/>
    <property type="molecule type" value="Genomic_DNA"/>
</dbReference>
<dbReference type="Proteomes" id="UP000193467">
    <property type="component" value="Unassembled WGS sequence"/>
</dbReference>
<dbReference type="InterPro" id="IPR041698">
    <property type="entry name" value="Methyltransf_25"/>
</dbReference>
<feature type="region of interest" description="Disordered" evidence="1">
    <location>
        <begin position="545"/>
        <end position="568"/>
    </location>
</feature>
<dbReference type="SUPFAM" id="SSF53335">
    <property type="entry name" value="S-adenosyl-L-methionine-dependent methyltransferases"/>
    <property type="match status" value="1"/>
</dbReference>
<name>A0A1Y2D799_9BASI</name>
<evidence type="ECO:0000313" key="4">
    <source>
        <dbReference type="Proteomes" id="UP000193467"/>
    </source>
</evidence>
<reference evidence="3 4" key="1">
    <citation type="submission" date="2016-07" db="EMBL/GenBank/DDBJ databases">
        <title>Pervasive Adenine N6-methylation of Active Genes in Fungi.</title>
        <authorList>
            <consortium name="DOE Joint Genome Institute"/>
            <person name="Mondo S.J."/>
            <person name="Dannebaum R.O."/>
            <person name="Kuo R.C."/>
            <person name="Labutti K."/>
            <person name="Haridas S."/>
            <person name="Kuo A."/>
            <person name="Salamov A."/>
            <person name="Ahrendt S.R."/>
            <person name="Lipzen A."/>
            <person name="Sullivan W."/>
            <person name="Andreopoulos W.B."/>
            <person name="Clum A."/>
            <person name="Lindquist E."/>
            <person name="Daum C."/>
            <person name="Ramamoorthy G.K."/>
            <person name="Gryganskyi A."/>
            <person name="Culley D."/>
            <person name="Magnuson J.K."/>
            <person name="James T.Y."/>
            <person name="O'Malley M.A."/>
            <person name="Stajich J.E."/>
            <person name="Spatafora J.W."/>
            <person name="Visel A."/>
            <person name="Grigoriev I.V."/>
        </authorList>
    </citation>
    <scope>NUCLEOTIDE SEQUENCE [LARGE SCALE GENOMIC DNA]</scope>
    <source>
        <strain evidence="3 4">62-1032</strain>
    </source>
</reference>
<feature type="compositionally biased region" description="Basic and acidic residues" evidence="1">
    <location>
        <begin position="545"/>
        <end position="554"/>
    </location>
</feature>
<protein>
    <recommendedName>
        <fullName evidence="2">Methyltransferase domain-containing protein</fullName>
    </recommendedName>
</protein>
<dbReference type="Pfam" id="PF13649">
    <property type="entry name" value="Methyltransf_25"/>
    <property type="match status" value="1"/>
</dbReference>
<dbReference type="Gene3D" id="3.40.50.150">
    <property type="entry name" value="Vaccinia Virus protein VP39"/>
    <property type="match status" value="1"/>
</dbReference>
<dbReference type="STRING" id="106004.A0A1Y2D799"/>
<keyword evidence="4" id="KW-1185">Reference proteome</keyword>
<dbReference type="InParanoid" id="A0A1Y2D799"/>
<feature type="region of interest" description="Disordered" evidence="1">
    <location>
        <begin position="1"/>
        <end position="57"/>
    </location>
</feature>